<dbReference type="InterPro" id="IPR050095">
    <property type="entry name" value="ECF_ABC_transporter_ATP-bd"/>
</dbReference>
<proteinExistence type="inferred from homology"/>
<dbReference type="Pfam" id="PF00005">
    <property type="entry name" value="ABC_tran"/>
    <property type="match status" value="1"/>
</dbReference>
<dbReference type="SMART" id="SM00382">
    <property type="entry name" value="AAA"/>
    <property type="match status" value="1"/>
</dbReference>
<dbReference type="eggNOG" id="COG1122">
    <property type="taxonomic scope" value="Bacteria"/>
</dbReference>
<evidence type="ECO:0000256" key="1">
    <source>
        <dbReference type="ARBA" id="ARBA00004202"/>
    </source>
</evidence>
<comment type="similarity">
    <text evidence="2 9">Belongs to the ABC transporter superfamily.</text>
</comment>
<keyword evidence="5 9" id="KW-0547">Nucleotide-binding</keyword>
<gene>
    <name evidence="11" type="ORF">RSPPHO_00807</name>
</gene>
<dbReference type="CDD" id="cd03225">
    <property type="entry name" value="ABC_cobalt_CbiO_domain1"/>
    <property type="match status" value="1"/>
</dbReference>
<dbReference type="PROSITE" id="PS00211">
    <property type="entry name" value="ABC_TRANSPORTER_1"/>
    <property type="match status" value="1"/>
</dbReference>
<dbReference type="STRING" id="1150469.RSPPHO_00807"/>
<dbReference type="Gene3D" id="3.40.50.300">
    <property type="entry name" value="P-loop containing nucleotide triphosphate hydrolases"/>
    <property type="match status" value="1"/>
</dbReference>
<dbReference type="GO" id="GO:0005524">
    <property type="term" value="F:ATP binding"/>
    <property type="evidence" value="ECO:0007669"/>
    <property type="project" value="UniProtKB-UniRule"/>
</dbReference>
<keyword evidence="7" id="KW-1278">Translocase</keyword>
<accession>H6SQW8</accession>
<evidence type="ECO:0000256" key="5">
    <source>
        <dbReference type="ARBA" id="ARBA00022741"/>
    </source>
</evidence>
<evidence type="ECO:0000256" key="2">
    <source>
        <dbReference type="ARBA" id="ARBA00005417"/>
    </source>
</evidence>
<evidence type="ECO:0000256" key="6">
    <source>
        <dbReference type="ARBA" id="ARBA00022840"/>
    </source>
</evidence>
<keyword evidence="6 9" id="KW-0067">ATP-binding</keyword>
<dbReference type="HOGENOM" id="CLU_000604_1_22_5"/>
<dbReference type="NCBIfam" id="TIGR01166">
    <property type="entry name" value="cbiO"/>
    <property type="match status" value="1"/>
</dbReference>
<comment type="function">
    <text evidence="9">Part of an ABC transporter complex. Responsible for energy coupling to the transport system.</text>
</comment>
<feature type="domain" description="ABC transporter" evidence="10">
    <location>
        <begin position="85"/>
        <end position="321"/>
    </location>
</feature>
<dbReference type="EMBL" id="HE663493">
    <property type="protein sequence ID" value="CCG07433.1"/>
    <property type="molecule type" value="Genomic_DNA"/>
</dbReference>
<evidence type="ECO:0000259" key="10">
    <source>
        <dbReference type="PROSITE" id="PS50893"/>
    </source>
</evidence>
<dbReference type="GO" id="GO:0016887">
    <property type="term" value="F:ATP hydrolysis activity"/>
    <property type="evidence" value="ECO:0007669"/>
    <property type="project" value="InterPro"/>
</dbReference>
<protein>
    <recommendedName>
        <fullName evidence="9">ABC transporter ATP-binding protein</fullName>
    </recommendedName>
</protein>
<evidence type="ECO:0000313" key="11">
    <source>
        <dbReference type="EMBL" id="CCG07433.1"/>
    </source>
</evidence>
<dbReference type="InterPro" id="IPR003439">
    <property type="entry name" value="ABC_transporter-like_ATP-bd"/>
</dbReference>
<dbReference type="GO" id="GO:0042626">
    <property type="term" value="F:ATPase-coupled transmembrane transporter activity"/>
    <property type="evidence" value="ECO:0007669"/>
    <property type="project" value="TreeGrafter"/>
</dbReference>
<evidence type="ECO:0000256" key="7">
    <source>
        <dbReference type="ARBA" id="ARBA00022967"/>
    </source>
</evidence>
<dbReference type="AlphaFoldDB" id="H6SQW8"/>
<dbReference type="InterPro" id="IPR003593">
    <property type="entry name" value="AAA+_ATPase"/>
</dbReference>
<evidence type="ECO:0000256" key="9">
    <source>
        <dbReference type="RuleBase" id="RU364103"/>
    </source>
</evidence>
<dbReference type="GO" id="GO:0006824">
    <property type="term" value="P:cobalt ion transport"/>
    <property type="evidence" value="ECO:0007669"/>
    <property type="project" value="InterPro"/>
</dbReference>
<dbReference type="InterPro" id="IPR005876">
    <property type="entry name" value="Co_trans_ATP-bd"/>
</dbReference>
<sequence length="363" mass="38515">MAGGGVAGAYHGTGAAPGAGVGCARVRRRLATPSPGAGDPGRRLELGLWPAVGPGRRRLGPGVWRTVRAGGGPGRFPAMSPALLLEARSLVHTYPGRDTPALDGLSLGVERGERLALLGPNGAGKTTLLLHLNGSLRPQDGEIRLAGEPQGYDRAALRRWRSRVQLVLQEPDDQLFAASVSEDVAFGPLNQGLDEREAEERVARVLEEFSLSALADQPPHLLSHGQRKRVAMAGAVAMRPDILILDEPTAGLDASGQMEMLAALERLNDDGTTLVFSTHDVDLAHAWADRVALFAQGRILALGPAQSVLRDPALLRAAALQPPMVVRLTHALQAAGWRDPETTPARDVEALARRLTPESLVVR</sequence>
<keyword evidence="11" id="KW-0378">Hydrolase</keyword>
<organism evidence="11 12">
    <name type="scientific">Pararhodospirillum photometricum DSM 122</name>
    <dbReference type="NCBI Taxonomy" id="1150469"/>
    <lineage>
        <taxon>Bacteria</taxon>
        <taxon>Pseudomonadati</taxon>
        <taxon>Pseudomonadota</taxon>
        <taxon>Alphaproteobacteria</taxon>
        <taxon>Rhodospirillales</taxon>
        <taxon>Rhodospirillaceae</taxon>
        <taxon>Pararhodospirillum</taxon>
    </lineage>
</organism>
<dbReference type="PANTHER" id="PTHR43553">
    <property type="entry name" value="HEAVY METAL TRANSPORTER"/>
    <property type="match status" value="1"/>
</dbReference>
<dbReference type="InterPro" id="IPR015856">
    <property type="entry name" value="ABC_transpr_CbiO/EcfA_su"/>
</dbReference>
<dbReference type="SUPFAM" id="SSF52540">
    <property type="entry name" value="P-loop containing nucleoside triphosphate hydrolases"/>
    <property type="match status" value="1"/>
</dbReference>
<dbReference type="KEGG" id="rpm:RSPPHO_00807"/>
<keyword evidence="4 9" id="KW-1003">Cell membrane</keyword>
<keyword evidence="3 9" id="KW-0813">Transport</keyword>
<dbReference type="Proteomes" id="UP000033220">
    <property type="component" value="Chromosome DSM 122"/>
</dbReference>
<dbReference type="PROSITE" id="PS50893">
    <property type="entry name" value="ABC_TRANSPORTER_2"/>
    <property type="match status" value="1"/>
</dbReference>
<comment type="subcellular location">
    <subcellularLocation>
        <location evidence="1 9">Cell membrane</location>
        <topology evidence="1 9">Peripheral membrane protein</topology>
    </subcellularLocation>
</comment>
<dbReference type="GO" id="GO:0043190">
    <property type="term" value="C:ATP-binding cassette (ABC) transporter complex"/>
    <property type="evidence" value="ECO:0007669"/>
    <property type="project" value="TreeGrafter"/>
</dbReference>
<evidence type="ECO:0000256" key="3">
    <source>
        <dbReference type="ARBA" id="ARBA00022448"/>
    </source>
</evidence>
<name>H6SQW8_PARPM</name>
<evidence type="ECO:0000256" key="8">
    <source>
        <dbReference type="ARBA" id="ARBA00023136"/>
    </source>
</evidence>
<evidence type="ECO:0000313" key="12">
    <source>
        <dbReference type="Proteomes" id="UP000033220"/>
    </source>
</evidence>
<dbReference type="PATRIC" id="fig|1150469.3.peg.927"/>
<dbReference type="FunFam" id="3.40.50.300:FF:000224">
    <property type="entry name" value="Energy-coupling factor transporter ATP-binding protein EcfA"/>
    <property type="match status" value="1"/>
</dbReference>
<dbReference type="PANTHER" id="PTHR43553:SF24">
    <property type="entry name" value="ENERGY-COUPLING FACTOR TRANSPORTER ATP-BINDING PROTEIN ECFA1"/>
    <property type="match status" value="1"/>
</dbReference>
<dbReference type="InterPro" id="IPR027417">
    <property type="entry name" value="P-loop_NTPase"/>
</dbReference>
<evidence type="ECO:0000256" key="4">
    <source>
        <dbReference type="ARBA" id="ARBA00022475"/>
    </source>
</evidence>
<keyword evidence="8 9" id="KW-0472">Membrane</keyword>
<keyword evidence="12" id="KW-1185">Reference proteome</keyword>
<dbReference type="InterPro" id="IPR017871">
    <property type="entry name" value="ABC_transporter-like_CS"/>
</dbReference>
<reference evidence="11 12" key="1">
    <citation type="submission" date="2012-02" db="EMBL/GenBank/DDBJ databases">
        <title>Shotgun genome sequence of Phaeospirillum photometricum DSM 122.</title>
        <authorList>
            <person name="Duquesne K."/>
            <person name="Sturgis J."/>
        </authorList>
    </citation>
    <scope>NUCLEOTIDE SEQUENCE [LARGE SCALE GENOMIC DNA]</scope>
    <source>
        <strain evidence="12">DSM122</strain>
    </source>
</reference>